<evidence type="ECO:0000313" key="2">
    <source>
        <dbReference type="EMBL" id="TSK06502.1"/>
    </source>
</evidence>
<dbReference type="InterPro" id="IPR000847">
    <property type="entry name" value="LysR_HTH_N"/>
</dbReference>
<dbReference type="AlphaFoldDB" id="A0A556SZB7"/>
<evidence type="ECO:0000313" key="3">
    <source>
        <dbReference type="Proteomes" id="UP000319483"/>
    </source>
</evidence>
<name>A0A556SZB7_9GAMM</name>
<gene>
    <name evidence="2" type="ORF">FPQ15_01180</name>
</gene>
<dbReference type="InterPro" id="IPR036388">
    <property type="entry name" value="WH-like_DNA-bd_sf"/>
</dbReference>
<comment type="caution">
    <text evidence="2">The sequence shown here is derived from an EMBL/GenBank/DDBJ whole genome shotgun (WGS) entry which is preliminary data.</text>
</comment>
<reference evidence="2 3" key="1">
    <citation type="submission" date="2019-07" db="EMBL/GenBank/DDBJ databases">
        <title>Gilliamella genomes.</title>
        <authorList>
            <person name="Zheng H."/>
        </authorList>
    </citation>
    <scope>NUCLEOTIDE SEQUENCE [LARGE SCALE GENOMIC DNA]</scope>
    <source>
        <strain evidence="2 3">W8127</strain>
    </source>
</reference>
<dbReference type="SUPFAM" id="SSF46785">
    <property type="entry name" value="Winged helix' DNA-binding domain"/>
    <property type="match status" value="1"/>
</dbReference>
<accession>A0A556SZB7</accession>
<dbReference type="Gene3D" id="1.10.10.10">
    <property type="entry name" value="Winged helix-like DNA-binding domain superfamily/Winged helix DNA-binding domain"/>
    <property type="match status" value="1"/>
</dbReference>
<dbReference type="EMBL" id="VMHM01000001">
    <property type="protein sequence ID" value="TSK06502.1"/>
    <property type="molecule type" value="Genomic_DNA"/>
</dbReference>
<dbReference type="GO" id="GO:0003700">
    <property type="term" value="F:DNA-binding transcription factor activity"/>
    <property type="evidence" value="ECO:0007669"/>
    <property type="project" value="InterPro"/>
</dbReference>
<proteinExistence type="predicted"/>
<dbReference type="Proteomes" id="UP000319483">
    <property type="component" value="Unassembled WGS sequence"/>
</dbReference>
<feature type="domain" description="HTH lysR-type" evidence="1">
    <location>
        <begin position="11"/>
        <end position="54"/>
    </location>
</feature>
<dbReference type="PROSITE" id="PS50931">
    <property type="entry name" value="HTH_LYSR"/>
    <property type="match status" value="1"/>
</dbReference>
<evidence type="ECO:0000259" key="1">
    <source>
        <dbReference type="PROSITE" id="PS50931"/>
    </source>
</evidence>
<dbReference type="InterPro" id="IPR036390">
    <property type="entry name" value="WH_DNA-bd_sf"/>
</dbReference>
<organism evidence="2 3">
    <name type="scientific">Gilliamella apicola</name>
    <dbReference type="NCBI Taxonomy" id="1196095"/>
    <lineage>
        <taxon>Bacteria</taxon>
        <taxon>Pseudomonadati</taxon>
        <taxon>Pseudomonadota</taxon>
        <taxon>Gammaproteobacteria</taxon>
        <taxon>Orbales</taxon>
        <taxon>Orbaceae</taxon>
        <taxon>Gilliamella</taxon>
    </lineage>
</organism>
<sequence length="54" mass="6376">MVFRFFILVKFVAVVGCNSFIKAAIKLNMSKQTVYCHIYALEDRLQVRLLHWTI</sequence>
<dbReference type="Pfam" id="PF00126">
    <property type="entry name" value="HTH_1"/>
    <property type="match status" value="1"/>
</dbReference>
<protein>
    <submittedName>
        <fullName evidence="2">LysR family transcriptional regulator</fullName>
    </submittedName>
</protein>